<dbReference type="EMBL" id="JAULJQ010000007">
    <property type="protein sequence ID" value="MDO2409806.1"/>
    <property type="molecule type" value="Genomic_DNA"/>
</dbReference>
<name>A0ABT8T8H3_9BACT</name>
<accession>A0ABT8T8H3</accession>
<protein>
    <submittedName>
        <fullName evidence="1">DciA family protein</fullName>
    </submittedName>
</protein>
<reference evidence="1 2" key="1">
    <citation type="submission" date="2023-06" db="EMBL/GenBank/DDBJ databases">
        <title>Campylobacter magnum sp. nov., isolated from cecal contents of domestic pigs (Sus scrofa domesticus).</title>
        <authorList>
            <person name="Papic B."/>
            <person name="Gruntar I."/>
        </authorList>
    </citation>
    <scope>NUCLEOTIDE SEQUENCE [LARGE SCALE GENOMIC DNA]</scope>
    <source>
        <strain evidence="2">34484-21</strain>
    </source>
</reference>
<organism evidence="1 2">
    <name type="scientific">Campylobacter magnus</name>
    <dbReference type="NCBI Taxonomy" id="3026462"/>
    <lineage>
        <taxon>Bacteria</taxon>
        <taxon>Pseudomonadati</taxon>
        <taxon>Campylobacterota</taxon>
        <taxon>Epsilonproteobacteria</taxon>
        <taxon>Campylobacterales</taxon>
        <taxon>Campylobacteraceae</taxon>
        <taxon>Campylobacter</taxon>
    </lineage>
</organism>
<gene>
    <name evidence="1" type="ORF">Q2362_06805</name>
</gene>
<dbReference type="RefSeq" id="WP_302244585.1">
    <property type="nucleotide sequence ID" value="NZ_JAULJQ010000007.1"/>
</dbReference>
<keyword evidence="2" id="KW-1185">Reference proteome</keyword>
<dbReference type="Pfam" id="PF05258">
    <property type="entry name" value="DciA"/>
    <property type="match status" value="1"/>
</dbReference>
<dbReference type="InterPro" id="IPR007922">
    <property type="entry name" value="DciA-like"/>
</dbReference>
<proteinExistence type="predicted"/>
<evidence type="ECO:0000313" key="2">
    <source>
        <dbReference type="Proteomes" id="UP001171111"/>
    </source>
</evidence>
<sequence>MKAQEVINHILNLPQYRRAKEQTLATKALKEFLGKAKAPLVRYAYLRDNTLFVCVKAPFAAQELKHDSNIISIKNFLNMYFASKNLGFLRIENVKFFVAKNKPPKIVVRKSVLVLKEKAKGNFELRCKNPKLAQIFLDLREILRQKAKNQV</sequence>
<evidence type="ECO:0000313" key="1">
    <source>
        <dbReference type="EMBL" id="MDO2409806.1"/>
    </source>
</evidence>
<dbReference type="Proteomes" id="UP001171111">
    <property type="component" value="Unassembled WGS sequence"/>
</dbReference>
<comment type="caution">
    <text evidence="1">The sequence shown here is derived from an EMBL/GenBank/DDBJ whole genome shotgun (WGS) entry which is preliminary data.</text>
</comment>